<evidence type="ECO:0000313" key="3">
    <source>
        <dbReference type="Proteomes" id="UP000231056"/>
    </source>
</evidence>
<feature type="region of interest" description="Disordered" evidence="1">
    <location>
        <begin position="1"/>
        <end position="21"/>
    </location>
</feature>
<sequence length="142" mass="14739">LVGYVTDGSGGPGPNTNGQVTDRIDLTGLSALMSGSEKFGRYEPSGISWTSIAGGPDLANKIIDMLGEDATDNQLVSGGQNPSEPNNIISRDTVYIIATEKDVIPPGGGAYTANGAWISMPNGNGRSIGDTLDKRIITTKKQ</sequence>
<evidence type="ECO:0000313" key="2">
    <source>
        <dbReference type="EMBL" id="PIQ73657.1"/>
    </source>
</evidence>
<gene>
    <name evidence="2" type="ORF">COV58_01345</name>
</gene>
<reference evidence="2 3" key="1">
    <citation type="submission" date="2017-09" db="EMBL/GenBank/DDBJ databases">
        <title>Depth-based differentiation of microbial function through sediment-hosted aquifers and enrichment of novel symbionts in the deep terrestrial subsurface.</title>
        <authorList>
            <person name="Probst A.J."/>
            <person name="Ladd B."/>
            <person name="Jarett J.K."/>
            <person name="Geller-Mcgrath D.E."/>
            <person name="Sieber C.M."/>
            <person name="Emerson J.B."/>
            <person name="Anantharaman K."/>
            <person name="Thomas B.C."/>
            <person name="Malmstrom R."/>
            <person name="Stieglmeier M."/>
            <person name="Klingl A."/>
            <person name="Woyke T."/>
            <person name="Ryan C.M."/>
            <person name="Banfield J.F."/>
        </authorList>
    </citation>
    <scope>NUCLEOTIDE SEQUENCE [LARGE SCALE GENOMIC DNA]</scope>
    <source>
        <strain evidence="2">CG11_big_fil_rev_8_21_14_0_20_36_8</strain>
    </source>
</reference>
<dbReference type="Proteomes" id="UP000231056">
    <property type="component" value="Unassembled WGS sequence"/>
</dbReference>
<protein>
    <submittedName>
        <fullName evidence="2">Uncharacterized protein</fullName>
    </submittedName>
</protein>
<name>A0A2M6IV13_9BACT</name>
<proteinExistence type="predicted"/>
<feature type="non-terminal residue" evidence="2">
    <location>
        <position position="1"/>
    </location>
</feature>
<organism evidence="2 3">
    <name type="scientific">Candidatus Roizmanbacteria bacterium CG11_big_fil_rev_8_21_14_0_20_36_8</name>
    <dbReference type="NCBI Taxonomy" id="1974856"/>
    <lineage>
        <taxon>Bacteria</taxon>
        <taxon>Candidatus Roizmaniibacteriota</taxon>
    </lineage>
</organism>
<dbReference type="AlphaFoldDB" id="A0A2M6IV13"/>
<comment type="caution">
    <text evidence="2">The sequence shown here is derived from an EMBL/GenBank/DDBJ whole genome shotgun (WGS) entry which is preliminary data.</text>
</comment>
<accession>A0A2M6IV13</accession>
<evidence type="ECO:0000256" key="1">
    <source>
        <dbReference type="SAM" id="MobiDB-lite"/>
    </source>
</evidence>
<dbReference type="EMBL" id="PCVM01000030">
    <property type="protein sequence ID" value="PIQ73657.1"/>
    <property type="molecule type" value="Genomic_DNA"/>
</dbReference>